<accession>E5Y5M8</accession>
<sequence>MSTVPTAVLFPGQGSQEPGMGRDVAEASKEAMELWKKAEQISGLPLRAVYWESDDAALMADTKHLQPALTVVNVTLWQALSGKLSPACAAGHSLGEYSALAAAGSLSPESTLELVSLRGKLMADADPDGKGGMAAILKLNREAVNEIAKAAAEATGEILIVANHNTPAQFVISGTRAAVEAALPLVKEKKGRAVPLPVSGAFHSPLMDTAAQELAKALNKMTWSRPRFPVYSNVTGKAVTDGESLRELATVQMISSVLWIDTIANQWHDGIRSWVEVGPKGTLSRMVKPILDAVPVEEEVAITAVGSLEGVNAFA</sequence>
<evidence type="ECO:0000313" key="10">
    <source>
        <dbReference type="EMBL" id="EFV44753.1"/>
    </source>
</evidence>
<dbReference type="EC" id="2.3.1.39" evidence="1 6"/>
<dbReference type="OrthoDB" id="9808564at2"/>
<dbReference type="PIRSF" id="PIRSF000446">
    <property type="entry name" value="Mct"/>
    <property type="match status" value="1"/>
</dbReference>
<keyword evidence="4 6" id="KW-0012">Acyltransferase</keyword>
<dbReference type="SMART" id="SM00827">
    <property type="entry name" value="PKS_AT"/>
    <property type="match status" value="1"/>
</dbReference>
<feature type="active site" evidence="7">
    <location>
        <position position="203"/>
    </location>
</feature>
<dbReference type="PANTHER" id="PTHR42681:SF1">
    <property type="entry name" value="MALONYL-COA-ACYL CARRIER PROTEIN TRANSACYLASE, MITOCHONDRIAL"/>
    <property type="match status" value="1"/>
</dbReference>
<reference evidence="10 11" key="1">
    <citation type="submission" date="2010-10" db="EMBL/GenBank/DDBJ databases">
        <authorList>
            <consortium name="The Broad Institute Genome Sequencing Platform"/>
            <person name="Ward D."/>
            <person name="Earl A."/>
            <person name="Feldgarden M."/>
            <person name="Young S.K."/>
            <person name="Gargeya S."/>
            <person name="Zeng Q."/>
            <person name="Alvarado L."/>
            <person name="Berlin A."/>
            <person name="Bochicchio J."/>
            <person name="Chapman S.B."/>
            <person name="Chen Z."/>
            <person name="Freedman E."/>
            <person name="Gellesch M."/>
            <person name="Goldberg J."/>
            <person name="Griggs A."/>
            <person name="Gujja S."/>
            <person name="Heilman E."/>
            <person name="Heiman D."/>
            <person name="Howarth C."/>
            <person name="Mehta T."/>
            <person name="Neiman D."/>
            <person name="Pearson M."/>
            <person name="Roberts A."/>
            <person name="Saif S."/>
            <person name="Shea T."/>
            <person name="Shenoy N."/>
            <person name="Sisk P."/>
            <person name="Stolte C."/>
            <person name="Sykes S."/>
            <person name="White J."/>
            <person name="Yandava C."/>
            <person name="Allen-Vercoe E."/>
            <person name="Sibley C."/>
            <person name="Ambrose C.E."/>
            <person name="Strauss J."/>
            <person name="Daigneault M."/>
            <person name="Haas B."/>
            <person name="Nusbaum C."/>
            <person name="Birren B."/>
        </authorList>
    </citation>
    <scope>NUCLEOTIDE SEQUENCE [LARGE SCALE GENOMIC DNA]</scope>
    <source>
        <strain evidence="10 11">3_1_6</strain>
    </source>
</reference>
<comment type="catalytic activity">
    <reaction evidence="5 6">
        <text>holo-[ACP] + malonyl-CoA = malonyl-[ACP] + CoA</text>
        <dbReference type="Rhea" id="RHEA:41792"/>
        <dbReference type="Rhea" id="RHEA-COMP:9623"/>
        <dbReference type="Rhea" id="RHEA-COMP:9685"/>
        <dbReference type="ChEBI" id="CHEBI:57287"/>
        <dbReference type="ChEBI" id="CHEBI:57384"/>
        <dbReference type="ChEBI" id="CHEBI:64479"/>
        <dbReference type="ChEBI" id="CHEBI:78449"/>
        <dbReference type="EC" id="2.3.1.39"/>
    </reaction>
</comment>
<evidence type="ECO:0000259" key="9">
    <source>
        <dbReference type="SMART" id="SM00827"/>
    </source>
</evidence>
<dbReference type="GO" id="GO:0005829">
    <property type="term" value="C:cytosol"/>
    <property type="evidence" value="ECO:0007669"/>
    <property type="project" value="TreeGrafter"/>
</dbReference>
<evidence type="ECO:0000256" key="7">
    <source>
        <dbReference type="PIRSR" id="PIRSR000446-1"/>
    </source>
</evidence>
<dbReference type="InterPro" id="IPR050858">
    <property type="entry name" value="Mal-CoA-ACP_Trans/PKS_FabD"/>
</dbReference>
<dbReference type="Pfam" id="PF00698">
    <property type="entry name" value="Acyl_transf_1"/>
    <property type="match status" value="1"/>
</dbReference>
<dbReference type="Proteomes" id="UP000006034">
    <property type="component" value="Unassembled WGS sequence"/>
</dbReference>
<dbReference type="EMBL" id="ADCP02000001">
    <property type="protein sequence ID" value="EFV44753.1"/>
    <property type="molecule type" value="Genomic_DNA"/>
</dbReference>
<feature type="active site" evidence="7">
    <location>
        <position position="93"/>
    </location>
</feature>
<evidence type="ECO:0000313" key="11">
    <source>
        <dbReference type="Proteomes" id="UP000006034"/>
    </source>
</evidence>
<feature type="region of interest" description="Disordered" evidence="8">
    <location>
        <begin position="1"/>
        <end position="21"/>
    </location>
</feature>
<protein>
    <recommendedName>
        <fullName evidence="2 6">Malonyl CoA-acyl carrier protein transacylase</fullName>
        <ecNumber evidence="1 6">2.3.1.39</ecNumber>
    </recommendedName>
</protein>
<evidence type="ECO:0000256" key="6">
    <source>
        <dbReference type="PIRNR" id="PIRNR000446"/>
    </source>
</evidence>
<evidence type="ECO:0000256" key="4">
    <source>
        <dbReference type="ARBA" id="ARBA00023315"/>
    </source>
</evidence>
<reference evidence="10 11" key="2">
    <citation type="submission" date="2013-04" db="EMBL/GenBank/DDBJ databases">
        <title>The Genome Sequence of Bilophila wadsworthia 3_1_6.</title>
        <authorList>
            <consortium name="The Broad Institute Genomics Platform"/>
            <person name="Earl A."/>
            <person name="Ward D."/>
            <person name="Feldgarden M."/>
            <person name="Gevers D."/>
            <person name="Sibley C."/>
            <person name="Strauss J."/>
            <person name="Allen-Vercoe E."/>
            <person name="Walker B."/>
            <person name="Young S."/>
            <person name="Zeng Q."/>
            <person name="Gargeya S."/>
            <person name="Fitzgerald M."/>
            <person name="Haas B."/>
            <person name="Abouelleil A."/>
            <person name="Allen A.W."/>
            <person name="Alvarado L."/>
            <person name="Arachchi H.M."/>
            <person name="Berlin A.M."/>
            <person name="Chapman S.B."/>
            <person name="Gainer-Dewar J."/>
            <person name="Goldberg J."/>
            <person name="Griggs A."/>
            <person name="Gujja S."/>
            <person name="Hansen M."/>
            <person name="Howarth C."/>
            <person name="Imamovic A."/>
            <person name="Ireland A."/>
            <person name="Larimer J."/>
            <person name="McCowan C."/>
            <person name="Murphy C."/>
            <person name="Pearson M."/>
            <person name="Poon T.W."/>
            <person name="Priest M."/>
            <person name="Roberts A."/>
            <person name="Saif S."/>
            <person name="Shea T."/>
            <person name="Sisk P."/>
            <person name="Sykes S."/>
            <person name="Wortman J."/>
            <person name="Nusbaum C."/>
            <person name="Birren B."/>
        </authorList>
    </citation>
    <scope>NUCLEOTIDE SEQUENCE [LARGE SCALE GENOMIC DNA]</scope>
    <source>
        <strain evidence="10 11">3_1_6</strain>
    </source>
</reference>
<dbReference type="NCBIfam" id="TIGR00128">
    <property type="entry name" value="fabD"/>
    <property type="match status" value="1"/>
</dbReference>
<dbReference type="InterPro" id="IPR016035">
    <property type="entry name" value="Acyl_Trfase/lysoPLipase"/>
</dbReference>
<dbReference type="InterPro" id="IPR024925">
    <property type="entry name" value="Malonyl_CoA-ACP_transAc"/>
</dbReference>
<evidence type="ECO:0000256" key="3">
    <source>
        <dbReference type="ARBA" id="ARBA00022679"/>
    </source>
</evidence>
<dbReference type="SUPFAM" id="SSF52151">
    <property type="entry name" value="FabD/lysophospholipase-like"/>
    <property type="match status" value="1"/>
</dbReference>
<dbReference type="eggNOG" id="COG0331">
    <property type="taxonomic scope" value="Bacteria"/>
</dbReference>
<dbReference type="HOGENOM" id="CLU_030558_0_1_7"/>
<comment type="similarity">
    <text evidence="6">Belongs to the fabD family.</text>
</comment>
<organism evidence="10 11">
    <name type="scientific">Bilophila wadsworthia (strain 3_1_6)</name>
    <dbReference type="NCBI Taxonomy" id="563192"/>
    <lineage>
        <taxon>Bacteria</taxon>
        <taxon>Pseudomonadati</taxon>
        <taxon>Thermodesulfobacteriota</taxon>
        <taxon>Desulfovibrionia</taxon>
        <taxon>Desulfovibrionales</taxon>
        <taxon>Desulfovibrionaceae</taxon>
        <taxon>Bilophila</taxon>
    </lineage>
</organism>
<dbReference type="GO" id="GO:0006633">
    <property type="term" value="P:fatty acid biosynthetic process"/>
    <property type="evidence" value="ECO:0007669"/>
    <property type="project" value="TreeGrafter"/>
</dbReference>
<dbReference type="FunFam" id="3.30.70.250:FF:000001">
    <property type="entry name" value="Malonyl CoA-acyl carrier protein transacylase"/>
    <property type="match status" value="1"/>
</dbReference>
<keyword evidence="11" id="KW-1185">Reference proteome</keyword>
<evidence type="ECO:0000256" key="2">
    <source>
        <dbReference type="ARBA" id="ARBA00018953"/>
    </source>
</evidence>
<dbReference type="RefSeq" id="WP_005026735.1">
    <property type="nucleotide sequence ID" value="NZ_KE150238.1"/>
</dbReference>
<dbReference type="InterPro" id="IPR014043">
    <property type="entry name" value="Acyl_transferase_dom"/>
</dbReference>
<name>E5Y5M8_BILW3</name>
<dbReference type="Gene3D" id="3.40.366.10">
    <property type="entry name" value="Malonyl-Coenzyme A Acyl Carrier Protein, domain 2"/>
    <property type="match status" value="1"/>
</dbReference>
<evidence type="ECO:0000256" key="8">
    <source>
        <dbReference type="SAM" id="MobiDB-lite"/>
    </source>
</evidence>
<evidence type="ECO:0000256" key="1">
    <source>
        <dbReference type="ARBA" id="ARBA00013258"/>
    </source>
</evidence>
<dbReference type="InterPro" id="IPR001227">
    <property type="entry name" value="Ac_transferase_dom_sf"/>
</dbReference>
<dbReference type="STRING" id="563192.HMPREF0179_01491"/>
<comment type="caution">
    <text evidence="10">The sequence shown here is derived from an EMBL/GenBank/DDBJ whole genome shotgun (WGS) entry which is preliminary data.</text>
</comment>
<dbReference type="InterPro" id="IPR016036">
    <property type="entry name" value="Malonyl_transacylase_ACP-bd"/>
</dbReference>
<dbReference type="Gene3D" id="3.30.70.250">
    <property type="entry name" value="Malonyl-CoA ACP transacylase, ACP-binding"/>
    <property type="match status" value="1"/>
</dbReference>
<proteinExistence type="inferred from homology"/>
<dbReference type="InterPro" id="IPR004410">
    <property type="entry name" value="Malonyl_CoA-ACP_transAc_FabD"/>
</dbReference>
<keyword evidence="3 6" id="KW-0808">Transferase</keyword>
<gene>
    <name evidence="10" type="ORF">HMPREF0179_01491</name>
</gene>
<dbReference type="PANTHER" id="PTHR42681">
    <property type="entry name" value="MALONYL-COA-ACYL CARRIER PROTEIN TRANSACYLASE, MITOCHONDRIAL"/>
    <property type="match status" value="1"/>
</dbReference>
<dbReference type="GeneID" id="78086612"/>
<feature type="domain" description="Malonyl-CoA:ACP transacylase (MAT)" evidence="9">
    <location>
        <begin position="9"/>
        <end position="310"/>
    </location>
</feature>
<evidence type="ECO:0000256" key="5">
    <source>
        <dbReference type="ARBA" id="ARBA00048462"/>
    </source>
</evidence>
<dbReference type="GO" id="GO:0004314">
    <property type="term" value="F:[acyl-carrier-protein] S-malonyltransferase activity"/>
    <property type="evidence" value="ECO:0007669"/>
    <property type="project" value="UniProtKB-EC"/>
</dbReference>
<dbReference type="SUPFAM" id="SSF55048">
    <property type="entry name" value="Probable ACP-binding domain of malonyl-CoA ACP transacylase"/>
    <property type="match status" value="1"/>
</dbReference>
<dbReference type="AlphaFoldDB" id="E5Y5M8"/>